<dbReference type="PANTHER" id="PTHR46300:SF2">
    <property type="entry name" value="CYTOCHROME P450 MONOOXYGENASE ALNH-RELATED"/>
    <property type="match status" value="1"/>
</dbReference>
<dbReference type="Gene3D" id="1.10.630.10">
    <property type="entry name" value="Cytochrome P450"/>
    <property type="match status" value="1"/>
</dbReference>
<dbReference type="OrthoDB" id="2789670at2759"/>
<dbReference type="Pfam" id="PF00067">
    <property type="entry name" value="p450"/>
    <property type="match status" value="1"/>
</dbReference>
<comment type="subcellular location">
    <subcellularLocation>
        <location evidence="2">Membrane</location>
        <topology evidence="2">Single-pass membrane protein</topology>
    </subcellularLocation>
</comment>
<comment type="similarity">
    <text evidence="4 15">Belongs to the cytochrome P450 family.</text>
</comment>
<keyword evidence="8" id="KW-1133">Transmembrane helix</keyword>
<accession>A0A4S8M104</accession>
<dbReference type="GO" id="GO:0020037">
    <property type="term" value="F:heme binding"/>
    <property type="evidence" value="ECO:0007669"/>
    <property type="project" value="InterPro"/>
</dbReference>
<evidence type="ECO:0000256" key="2">
    <source>
        <dbReference type="ARBA" id="ARBA00004167"/>
    </source>
</evidence>
<evidence type="ECO:0000256" key="8">
    <source>
        <dbReference type="ARBA" id="ARBA00022989"/>
    </source>
</evidence>
<evidence type="ECO:0000256" key="3">
    <source>
        <dbReference type="ARBA" id="ARBA00005179"/>
    </source>
</evidence>
<evidence type="ECO:0000256" key="10">
    <source>
        <dbReference type="ARBA" id="ARBA00023004"/>
    </source>
</evidence>
<reference evidence="16 17" key="1">
    <citation type="journal article" date="2019" name="Nat. Ecol. Evol.">
        <title>Megaphylogeny resolves global patterns of mushroom evolution.</title>
        <authorList>
            <person name="Varga T."/>
            <person name="Krizsan K."/>
            <person name="Foldi C."/>
            <person name="Dima B."/>
            <person name="Sanchez-Garcia M."/>
            <person name="Sanchez-Ramirez S."/>
            <person name="Szollosi G.J."/>
            <person name="Szarkandi J.G."/>
            <person name="Papp V."/>
            <person name="Albert L."/>
            <person name="Andreopoulos W."/>
            <person name="Angelini C."/>
            <person name="Antonin V."/>
            <person name="Barry K.W."/>
            <person name="Bougher N.L."/>
            <person name="Buchanan P."/>
            <person name="Buyck B."/>
            <person name="Bense V."/>
            <person name="Catcheside P."/>
            <person name="Chovatia M."/>
            <person name="Cooper J."/>
            <person name="Damon W."/>
            <person name="Desjardin D."/>
            <person name="Finy P."/>
            <person name="Geml J."/>
            <person name="Haridas S."/>
            <person name="Hughes K."/>
            <person name="Justo A."/>
            <person name="Karasinski D."/>
            <person name="Kautmanova I."/>
            <person name="Kiss B."/>
            <person name="Kocsube S."/>
            <person name="Kotiranta H."/>
            <person name="LaButti K.M."/>
            <person name="Lechner B.E."/>
            <person name="Liimatainen K."/>
            <person name="Lipzen A."/>
            <person name="Lukacs Z."/>
            <person name="Mihaltcheva S."/>
            <person name="Morgado L.N."/>
            <person name="Niskanen T."/>
            <person name="Noordeloos M.E."/>
            <person name="Ohm R.A."/>
            <person name="Ortiz-Santana B."/>
            <person name="Ovrebo C."/>
            <person name="Racz N."/>
            <person name="Riley R."/>
            <person name="Savchenko A."/>
            <person name="Shiryaev A."/>
            <person name="Soop K."/>
            <person name="Spirin V."/>
            <person name="Szebenyi C."/>
            <person name="Tomsovsky M."/>
            <person name="Tulloss R.E."/>
            <person name="Uehling J."/>
            <person name="Grigoriev I.V."/>
            <person name="Vagvolgyi C."/>
            <person name="Papp T."/>
            <person name="Martin F.M."/>
            <person name="Miettinen O."/>
            <person name="Hibbett D.S."/>
            <person name="Nagy L.G."/>
        </authorList>
    </citation>
    <scope>NUCLEOTIDE SEQUENCE [LARGE SCALE GENOMIC DNA]</scope>
    <source>
        <strain evidence="16 17">CBS 962.96</strain>
    </source>
</reference>
<evidence type="ECO:0000256" key="14">
    <source>
        <dbReference type="PIRSR" id="PIRSR602401-1"/>
    </source>
</evidence>
<comment type="cofactor">
    <cofactor evidence="1 14">
        <name>heme</name>
        <dbReference type="ChEBI" id="CHEBI:30413"/>
    </cofactor>
</comment>
<comment type="pathway">
    <text evidence="3">Secondary metabolite biosynthesis.</text>
</comment>
<evidence type="ECO:0000256" key="5">
    <source>
        <dbReference type="ARBA" id="ARBA00022617"/>
    </source>
</evidence>
<keyword evidence="17" id="KW-1185">Reference proteome</keyword>
<dbReference type="GO" id="GO:0016020">
    <property type="term" value="C:membrane"/>
    <property type="evidence" value="ECO:0007669"/>
    <property type="project" value="UniProtKB-SubCell"/>
</dbReference>
<dbReference type="PANTHER" id="PTHR46300">
    <property type="entry name" value="P450, PUTATIVE (EUROFUNG)-RELATED-RELATED"/>
    <property type="match status" value="1"/>
</dbReference>
<evidence type="ECO:0000313" key="17">
    <source>
        <dbReference type="Proteomes" id="UP000297245"/>
    </source>
</evidence>
<keyword evidence="13" id="KW-0325">Glycoprotein</keyword>
<evidence type="ECO:0000256" key="1">
    <source>
        <dbReference type="ARBA" id="ARBA00001971"/>
    </source>
</evidence>
<evidence type="ECO:0000256" key="9">
    <source>
        <dbReference type="ARBA" id="ARBA00023002"/>
    </source>
</evidence>
<gene>
    <name evidence="16" type="ORF">K435DRAFT_859244</name>
</gene>
<dbReference type="InterPro" id="IPR017972">
    <property type="entry name" value="Cyt_P450_CS"/>
</dbReference>
<keyword evidence="10 14" id="KW-0408">Iron</keyword>
<evidence type="ECO:0000256" key="15">
    <source>
        <dbReference type="RuleBase" id="RU000461"/>
    </source>
</evidence>
<dbReference type="GO" id="GO:0005506">
    <property type="term" value="F:iron ion binding"/>
    <property type="evidence" value="ECO:0007669"/>
    <property type="project" value="InterPro"/>
</dbReference>
<sequence>MIPSVDAIVNETFHYSPITPLGVPHVTRADNVYEGHFIPKGTMVFGNLWALLREEEIYGPNVDEFIPERFLNQDGQMDSTKNYYLYDTAFGWGRRICPGKAMLWLTAASLLATFDITNPVDADRKPINPVRINDKYTQWPVRPVFILIRSERRLFADARSEQHAVLFHRYCETSVRSGRIFDS</sequence>
<keyword evidence="7 14" id="KW-0479">Metal-binding</keyword>
<dbReference type="InterPro" id="IPR001128">
    <property type="entry name" value="Cyt_P450"/>
</dbReference>
<evidence type="ECO:0000313" key="16">
    <source>
        <dbReference type="EMBL" id="THU95737.1"/>
    </source>
</evidence>
<keyword evidence="5 14" id="KW-0349">Heme</keyword>
<keyword evidence="11 15" id="KW-0503">Monooxygenase</keyword>
<dbReference type="GO" id="GO:0016705">
    <property type="term" value="F:oxidoreductase activity, acting on paired donors, with incorporation or reduction of molecular oxygen"/>
    <property type="evidence" value="ECO:0007669"/>
    <property type="project" value="InterPro"/>
</dbReference>
<dbReference type="InterPro" id="IPR036396">
    <property type="entry name" value="Cyt_P450_sf"/>
</dbReference>
<evidence type="ECO:0000256" key="4">
    <source>
        <dbReference type="ARBA" id="ARBA00010617"/>
    </source>
</evidence>
<keyword evidence="6" id="KW-0812">Transmembrane</keyword>
<evidence type="ECO:0000256" key="11">
    <source>
        <dbReference type="ARBA" id="ARBA00023033"/>
    </source>
</evidence>
<keyword evidence="12" id="KW-0472">Membrane</keyword>
<evidence type="ECO:0000256" key="7">
    <source>
        <dbReference type="ARBA" id="ARBA00022723"/>
    </source>
</evidence>
<dbReference type="InterPro" id="IPR050364">
    <property type="entry name" value="Cytochrome_P450_fung"/>
</dbReference>
<dbReference type="PRINTS" id="PR00463">
    <property type="entry name" value="EP450I"/>
</dbReference>
<feature type="binding site" description="axial binding residue" evidence="14">
    <location>
        <position position="97"/>
    </location>
    <ligand>
        <name>heme</name>
        <dbReference type="ChEBI" id="CHEBI:30413"/>
    </ligand>
    <ligandPart>
        <name>Fe</name>
        <dbReference type="ChEBI" id="CHEBI:18248"/>
    </ligandPart>
</feature>
<dbReference type="SUPFAM" id="SSF48264">
    <property type="entry name" value="Cytochrome P450"/>
    <property type="match status" value="1"/>
</dbReference>
<evidence type="ECO:0000256" key="13">
    <source>
        <dbReference type="ARBA" id="ARBA00023180"/>
    </source>
</evidence>
<keyword evidence="9 15" id="KW-0560">Oxidoreductase</keyword>
<dbReference type="PROSITE" id="PS00086">
    <property type="entry name" value="CYTOCHROME_P450"/>
    <property type="match status" value="1"/>
</dbReference>
<dbReference type="EMBL" id="ML179193">
    <property type="protein sequence ID" value="THU95737.1"/>
    <property type="molecule type" value="Genomic_DNA"/>
</dbReference>
<dbReference type="Proteomes" id="UP000297245">
    <property type="component" value="Unassembled WGS sequence"/>
</dbReference>
<dbReference type="AlphaFoldDB" id="A0A4S8M104"/>
<evidence type="ECO:0000256" key="6">
    <source>
        <dbReference type="ARBA" id="ARBA00022692"/>
    </source>
</evidence>
<proteinExistence type="inferred from homology"/>
<dbReference type="GO" id="GO:0004497">
    <property type="term" value="F:monooxygenase activity"/>
    <property type="evidence" value="ECO:0007669"/>
    <property type="project" value="UniProtKB-KW"/>
</dbReference>
<dbReference type="InterPro" id="IPR002401">
    <property type="entry name" value="Cyt_P450_E_grp-I"/>
</dbReference>
<evidence type="ECO:0000256" key="12">
    <source>
        <dbReference type="ARBA" id="ARBA00023136"/>
    </source>
</evidence>
<name>A0A4S8M104_DENBC</name>
<organism evidence="16 17">
    <name type="scientific">Dendrothele bispora (strain CBS 962.96)</name>
    <dbReference type="NCBI Taxonomy" id="1314807"/>
    <lineage>
        <taxon>Eukaryota</taxon>
        <taxon>Fungi</taxon>
        <taxon>Dikarya</taxon>
        <taxon>Basidiomycota</taxon>
        <taxon>Agaricomycotina</taxon>
        <taxon>Agaricomycetes</taxon>
        <taxon>Agaricomycetidae</taxon>
        <taxon>Agaricales</taxon>
        <taxon>Agaricales incertae sedis</taxon>
        <taxon>Dendrothele</taxon>
    </lineage>
</organism>
<protein>
    <submittedName>
        <fullName evidence="16">Cytochrome P450</fullName>
    </submittedName>
</protein>